<name>K6YCD6_9ALTE</name>
<keyword evidence="3" id="KW-1185">Reference proteome</keyword>
<dbReference type="OrthoDB" id="9793162at2"/>
<sequence>MFKKRYNAIEALKIMGNAPKQDLGPHIEVLLWNVFKCKRLGWQDDFERLIHSKDLILLQEAVLNSPFDRYFTQSKQYQWIMARSFKHLPSNIETGVKTGSVVAASKHYFSASEHSEPFTKTKKMLLATAFPLNGQKQSLLVVNSHLINFVSFKKFKAHLDQIFETLENHDGPVLLAGDFNTWNTKRSNYFCAIARTFALEEVVLTRKTRLNHFFRHLDHIYCRGLKVVEAQVHTHIHSSDHFPISLTVSTTVD</sequence>
<protein>
    <recommendedName>
        <fullName evidence="1">Endonuclease/exonuclease/phosphatase domain-containing protein</fullName>
    </recommendedName>
</protein>
<dbReference type="Gene3D" id="3.60.10.10">
    <property type="entry name" value="Endonuclease/exonuclease/phosphatase"/>
    <property type="match status" value="1"/>
</dbReference>
<dbReference type="STRING" id="1127673.GLIP_3225"/>
<dbReference type="AlphaFoldDB" id="K6YCD6"/>
<dbReference type="NCBIfam" id="NF003842">
    <property type="entry name" value="PRK05421.1-4"/>
    <property type="match status" value="1"/>
</dbReference>
<dbReference type="Proteomes" id="UP000006334">
    <property type="component" value="Unassembled WGS sequence"/>
</dbReference>
<dbReference type="NCBIfam" id="NF003840">
    <property type="entry name" value="PRK05421.1-2"/>
    <property type="match status" value="1"/>
</dbReference>
<dbReference type="GO" id="GO:0003824">
    <property type="term" value="F:catalytic activity"/>
    <property type="evidence" value="ECO:0007669"/>
    <property type="project" value="InterPro"/>
</dbReference>
<dbReference type="eggNOG" id="COG3021">
    <property type="taxonomic scope" value="Bacteria"/>
</dbReference>
<dbReference type="SUPFAM" id="SSF56219">
    <property type="entry name" value="DNase I-like"/>
    <property type="match status" value="1"/>
</dbReference>
<comment type="caution">
    <text evidence="2">The sequence shown here is derived from an EMBL/GenBank/DDBJ whole genome shotgun (WGS) entry which is preliminary data.</text>
</comment>
<organism evidence="2 3">
    <name type="scientific">Aliiglaciecola lipolytica E3</name>
    <dbReference type="NCBI Taxonomy" id="1127673"/>
    <lineage>
        <taxon>Bacteria</taxon>
        <taxon>Pseudomonadati</taxon>
        <taxon>Pseudomonadota</taxon>
        <taxon>Gammaproteobacteria</taxon>
        <taxon>Alteromonadales</taxon>
        <taxon>Alteromonadaceae</taxon>
        <taxon>Aliiglaciecola</taxon>
    </lineage>
</organism>
<dbReference type="RefSeq" id="WP_008845647.1">
    <property type="nucleotide sequence ID" value="NZ_BAEN01000062.1"/>
</dbReference>
<dbReference type="Pfam" id="PF03372">
    <property type="entry name" value="Exo_endo_phos"/>
    <property type="match status" value="1"/>
</dbReference>
<dbReference type="EMBL" id="BAEN01000062">
    <property type="protein sequence ID" value="GAC15842.1"/>
    <property type="molecule type" value="Genomic_DNA"/>
</dbReference>
<feature type="domain" description="Endonuclease/exonuclease/phosphatase" evidence="1">
    <location>
        <begin position="31"/>
        <end position="241"/>
    </location>
</feature>
<dbReference type="InterPro" id="IPR005135">
    <property type="entry name" value="Endo/exonuclease/phosphatase"/>
</dbReference>
<evidence type="ECO:0000313" key="2">
    <source>
        <dbReference type="EMBL" id="GAC15842.1"/>
    </source>
</evidence>
<evidence type="ECO:0000313" key="3">
    <source>
        <dbReference type="Proteomes" id="UP000006334"/>
    </source>
</evidence>
<evidence type="ECO:0000259" key="1">
    <source>
        <dbReference type="Pfam" id="PF03372"/>
    </source>
</evidence>
<proteinExistence type="predicted"/>
<dbReference type="InterPro" id="IPR036691">
    <property type="entry name" value="Endo/exonu/phosph_ase_sf"/>
</dbReference>
<gene>
    <name evidence="2" type="ORF">GLIP_3225</name>
</gene>
<accession>K6YCD6</accession>
<reference evidence="2 3" key="1">
    <citation type="journal article" date="2017" name="Antonie Van Leeuwenhoek">
        <title>Rhizobium rhizosphaerae sp. nov., a novel species isolated from rice rhizosphere.</title>
        <authorList>
            <person name="Zhao J.J."/>
            <person name="Zhang J."/>
            <person name="Zhang R.J."/>
            <person name="Zhang C.W."/>
            <person name="Yin H.Q."/>
            <person name="Zhang X.X."/>
        </authorList>
    </citation>
    <scope>NUCLEOTIDE SEQUENCE [LARGE SCALE GENOMIC DNA]</scope>
    <source>
        <strain evidence="2 3">E3</strain>
    </source>
</reference>